<evidence type="ECO:0000256" key="9">
    <source>
        <dbReference type="ARBA" id="ARBA00048141"/>
    </source>
</evidence>
<dbReference type="Pfam" id="PF00696">
    <property type="entry name" value="AA_kinase"/>
    <property type="match status" value="1"/>
</dbReference>
<gene>
    <name evidence="11" type="ORF">LEQ_1638</name>
</gene>
<dbReference type="PANTHER" id="PTHR23342">
    <property type="entry name" value="N-ACETYLGLUTAMATE SYNTHASE"/>
    <property type="match status" value="1"/>
</dbReference>
<evidence type="ECO:0000313" key="12">
    <source>
        <dbReference type="Proteomes" id="UP000018559"/>
    </source>
</evidence>
<dbReference type="PANTHER" id="PTHR23342:SF0">
    <property type="entry name" value="N-ACETYLGLUTAMATE SYNTHASE, MITOCHONDRIAL"/>
    <property type="match status" value="1"/>
</dbReference>
<dbReference type="GO" id="GO:0003991">
    <property type="term" value="F:acetylglutamate kinase activity"/>
    <property type="evidence" value="ECO:0007669"/>
    <property type="project" value="UniProtKB-EC"/>
</dbReference>
<evidence type="ECO:0000256" key="8">
    <source>
        <dbReference type="ARBA" id="ARBA00022840"/>
    </source>
</evidence>
<keyword evidence="8" id="KW-0067">ATP-binding</keyword>
<dbReference type="Proteomes" id="UP000018559">
    <property type="component" value="Unassembled WGS sequence"/>
</dbReference>
<dbReference type="AlphaFoldDB" id="V7HYT2"/>
<dbReference type="GO" id="GO:0005737">
    <property type="term" value="C:cytoplasm"/>
    <property type="evidence" value="ECO:0007669"/>
    <property type="project" value="InterPro"/>
</dbReference>
<keyword evidence="7 11" id="KW-0418">Kinase</keyword>
<dbReference type="InterPro" id="IPR036393">
    <property type="entry name" value="AceGlu_kinase-like_sf"/>
</dbReference>
<dbReference type="GO" id="GO:0006526">
    <property type="term" value="P:L-arginine biosynthetic process"/>
    <property type="evidence" value="ECO:0007669"/>
    <property type="project" value="UniProtKB-KW"/>
</dbReference>
<dbReference type="GO" id="GO:0005524">
    <property type="term" value="F:ATP binding"/>
    <property type="evidence" value="ECO:0007669"/>
    <property type="project" value="UniProtKB-KW"/>
</dbReference>
<sequence>MHQDLVIIKLGGNALLDLSATFFQQLHALKAAGHKIILLHGGGAMISDLSTQLNLPIKKVAGIRVTDEATLKVTKMVLLGHMQPLLAQKLSQAGFSVTCQNAAMNHLLTGEFLDFETYGYVGTITQANHEALLNFDSDILILAPLALTPDGHWLNVNADQAACNLAAMLQVKQLYLLTDVAGVLNQGQVLPSLNQKEALALCQKEVITAGMQPKIKAAFQAKHAGVQHVFITNTLQASGTSIQ</sequence>
<evidence type="ECO:0000256" key="3">
    <source>
        <dbReference type="ARBA" id="ARBA00022571"/>
    </source>
</evidence>
<organism evidence="11 12">
    <name type="scientific">Ligilactobacillus equi DPC 6820</name>
    <dbReference type="NCBI Taxonomy" id="1392007"/>
    <lineage>
        <taxon>Bacteria</taxon>
        <taxon>Bacillati</taxon>
        <taxon>Bacillota</taxon>
        <taxon>Bacilli</taxon>
        <taxon>Lactobacillales</taxon>
        <taxon>Lactobacillaceae</taxon>
        <taxon>Ligilactobacillus</taxon>
    </lineage>
</organism>
<dbReference type="InterPro" id="IPR001048">
    <property type="entry name" value="Asp/Glu/Uridylate_kinase"/>
</dbReference>
<dbReference type="InterPro" id="IPR004662">
    <property type="entry name" value="AcgluKinase_fam"/>
</dbReference>
<dbReference type="NCBIfam" id="TIGR00761">
    <property type="entry name" value="argB"/>
    <property type="match status" value="1"/>
</dbReference>
<keyword evidence="6" id="KW-0547">Nucleotide-binding</keyword>
<evidence type="ECO:0000256" key="1">
    <source>
        <dbReference type="ARBA" id="ARBA00004828"/>
    </source>
</evidence>
<evidence type="ECO:0000256" key="5">
    <source>
        <dbReference type="ARBA" id="ARBA00022679"/>
    </source>
</evidence>
<dbReference type="PIRSF" id="PIRSF000728">
    <property type="entry name" value="NAGK"/>
    <property type="match status" value="1"/>
</dbReference>
<dbReference type="CDD" id="cd04238">
    <property type="entry name" value="AAK_NAGK-like"/>
    <property type="match status" value="1"/>
</dbReference>
<accession>V7HYT2</accession>
<feature type="domain" description="Aspartate/glutamate/uridylate kinase" evidence="10">
    <location>
        <begin position="5"/>
        <end position="233"/>
    </location>
</feature>
<keyword evidence="4" id="KW-0028">Amino-acid biosynthesis</keyword>
<keyword evidence="12" id="KW-1185">Reference proteome</keyword>
<reference evidence="11 12" key="1">
    <citation type="journal article" date="2014" name="Genome Announc.">
        <title>The Genome of the Predominant Equine Lactobacillus Species, Lactobacillus equi, Is Reflective of Its Lifestyle Adaptations to an Herbivorous Host.</title>
        <authorList>
            <person name="O'Donnell M.M."/>
            <person name="Harris H.M."/>
            <person name="O'Toole P.W."/>
            <person name="Ross R.P."/>
        </authorList>
    </citation>
    <scope>NUCLEOTIDE SEQUENCE [LARGE SCALE GENOMIC DNA]</scope>
    <source>
        <strain evidence="11 12">DPC 6820</strain>
    </source>
</reference>
<evidence type="ECO:0000256" key="4">
    <source>
        <dbReference type="ARBA" id="ARBA00022605"/>
    </source>
</evidence>
<dbReference type="SUPFAM" id="SSF53633">
    <property type="entry name" value="Carbamate kinase-like"/>
    <property type="match status" value="1"/>
</dbReference>
<evidence type="ECO:0000256" key="6">
    <source>
        <dbReference type="ARBA" id="ARBA00022741"/>
    </source>
</evidence>
<evidence type="ECO:0000256" key="7">
    <source>
        <dbReference type="ARBA" id="ARBA00022777"/>
    </source>
</evidence>
<proteinExistence type="predicted"/>
<comment type="catalytic activity">
    <reaction evidence="9">
        <text>N-acetyl-L-glutamate + ATP = N-acetyl-L-glutamyl 5-phosphate + ADP</text>
        <dbReference type="Rhea" id="RHEA:14629"/>
        <dbReference type="ChEBI" id="CHEBI:30616"/>
        <dbReference type="ChEBI" id="CHEBI:44337"/>
        <dbReference type="ChEBI" id="CHEBI:57936"/>
        <dbReference type="ChEBI" id="CHEBI:456216"/>
        <dbReference type="EC" id="2.7.2.8"/>
    </reaction>
</comment>
<dbReference type="EC" id="2.7.2.8" evidence="2"/>
<dbReference type="Gene3D" id="3.40.1160.10">
    <property type="entry name" value="Acetylglutamate kinase-like"/>
    <property type="match status" value="1"/>
</dbReference>
<evidence type="ECO:0000259" key="10">
    <source>
        <dbReference type="Pfam" id="PF00696"/>
    </source>
</evidence>
<comment type="pathway">
    <text evidence="1">Amino-acid biosynthesis; L-arginine biosynthesis; N(2)-acetyl-L-ornithine from L-glutamate: step 2/4.</text>
</comment>
<dbReference type="EMBL" id="AWWH01000071">
    <property type="protein sequence ID" value="ETA74445.1"/>
    <property type="molecule type" value="Genomic_DNA"/>
</dbReference>
<comment type="caution">
    <text evidence="11">The sequence shown here is derived from an EMBL/GenBank/DDBJ whole genome shotgun (WGS) entry which is preliminary data.</text>
</comment>
<evidence type="ECO:0000313" key="11">
    <source>
        <dbReference type="EMBL" id="ETA74445.1"/>
    </source>
</evidence>
<keyword evidence="3" id="KW-0055">Arginine biosynthesis</keyword>
<keyword evidence="5" id="KW-0808">Transferase</keyword>
<name>V7HYT2_9LACO</name>
<dbReference type="RefSeq" id="WP_023859324.1">
    <property type="nucleotide sequence ID" value="NZ_AWWH01000071.1"/>
</dbReference>
<protein>
    <recommendedName>
        <fullName evidence="2">acetylglutamate kinase</fullName>
        <ecNumber evidence="2">2.7.2.8</ecNumber>
    </recommendedName>
</protein>
<evidence type="ECO:0000256" key="2">
    <source>
        <dbReference type="ARBA" id="ARBA00013065"/>
    </source>
</evidence>
<dbReference type="PATRIC" id="fig|1392007.3.peg.719"/>